<reference evidence="3 4" key="2">
    <citation type="journal article" date="2011" name="J. Bacteriol.">
        <title>Genomes of three methylotrophs from a single niche uncover genetic and metabolic divergence of Methylophilaceae.</title>
        <authorList>
            <person name="Lapidus A."/>
            <person name="Clum A."/>
            <person name="Labutti K."/>
            <person name="Kaluzhnaya M.G."/>
            <person name="Lim S."/>
            <person name="Beck D.A."/>
            <person name="Glavina Del Rio T."/>
            <person name="Nolan M."/>
            <person name="Mavromatis K."/>
            <person name="Huntemann M."/>
            <person name="Lucas S."/>
            <person name="Lidstrom M.E."/>
            <person name="Ivanova N."/>
            <person name="Chistoserdova L."/>
        </authorList>
    </citation>
    <scope>NUCLEOTIDE SEQUENCE [LARGE SCALE GENOMIC DNA]</scope>
    <source>
        <strain evidence="4">JLW8 / ATCC BAA-1282 / DSM 17540</strain>
    </source>
</reference>
<evidence type="ECO:0000313" key="4">
    <source>
        <dbReference type="Proteomes" id="UP000002742"/>
    </source>
</evidence>
<dbReference type="Pfam" id="PF13400">
    <property type="entry name" value="Tad"/>
    <property type="match status" value="1"/>
</dbReference>
<dbReference type="KEGG" id="mmb:Mmol_1398"/>
<evidence type="ECO:0000256" key="1">
    <source>
        <dbReference type="SAM" id="Phobius"/>
    </source>
</evidence>
<organism evidence="3 4">
    <name type="scientific">Methylotenera mobilis (strain JLW8 / ATCC BAA-1282 / DSM 17540)</name>
    <dbReference type="NCBI Taxonomy" id="583345"/>
    <lineage>
        <taxon>Bacteria</taxon>
        <taxon>Pseudomonadati</taxon>
        <taxon>Pseudomonadota</taxon>
        <taxon>Betaproteobacteria</taxon>
        <taxon>Nitrosomonadales</taxon>
        <taxon>Methylophilaceae</taxon>
        <taxon>Methylotenera</taxon>
    </lineage>
</organism>
<keyword evidence="1" id="KW-1133">Transmembrane helix</keyword>
<accession>C6WWK5</accession>
<dbReference type="RefSeq" id="WP_015832339.1">
    <property type="nucleotide sequence ID" value="NC_012968.1"/>
</dbReference>
<feature type="transmembrane region" description="Helical" evidence="1">
    <location>
        <begin position="21"/>
        <end position="45"/>
    </location>
</feature>
<protein>
    <recommendedName>
        <fullName evidence="2">Putative Flp pilus-assembly TadG-like N-terminal domain-containing protein</fullName>
    </recommendedName>
</protein>
<feature type="domain" description="Putative Flp pilus-assembly TadG-like N-terminal" evidence="2">
    <location>
        <begin position="17"/>
        <end position="63"/>
    </location>
</feature>
<evidence type="ECO:0000259" key="2">
    <source>
        <dbReference type="Pfam" id="PF13400"/>
    </source>
</evidence>
<dbReference type="STRING" id="583345.Mmol_1398"/>
<dbReference type="Proteomes" id="UP000002742">
    <property type="component" value="Chromosome"/>
</dbReference>
<evidence type="ECO:0000313" key="3">
    <source>
        <dbReference type="EMBL" id="ACT48304.1"/>
    </source>
</evidence>
<dbReference type="EMBL" id="CP001672">
    <property type="protein sequence ID" value="ACT48304.1"/>
    <property type="molecule type" value="Genomic_DNA"/>
</dbReference>
<name>C6WWK5_METML</name>
<dbReference type="eggNOG" id="COG4961">
    <property type="taxonomic scope" value="Bacteria"/>
</dbReference>
<keyword evidence="1" id="KW-0472">Membrane</keyword>
<sequence length="463" mass="48877">MSKHIKCNTHGMQRQRGAVALIVAICLVLLVGMLGLVLDLGHLYVTKTELQNAADSSSLSGARELNGKVTGINSAITRAIEAAGKNNFNLNSTAVTVNASNMWVGSCPSDGCMVPISSVTTDALAGDKTFLKVDTGLRTINTWFIQVLPGVANTTQTFGMAVAGKYAVDITPIAICEQPDPGTVHELGFERGVSYNVQYANPLGPGTLFWIDPESNAPGVCPVISTNATLPYVCTGKVGFTPIIGDTVNTNTGVSVPQLAALNSRFGDYTPQNKCDVATAPPDTNVKEYIYSNTGVGAPRDWMGTDPDKQSILFVDRATNGACKPSAPCKPVPYSLRAASGTDYGVLWSGFRRAGATVAQWPTLYPGNTATSYPEPSPYAQGSGNFFTAPPVSVQPGKQGRRVLNMVIIDCTTAGGVCRPATVLGVGRFLMQTRSVPTAKDVFVEFGGLLPTPLPTSDIKLYR</sequence>
<dbReference type="OrthoDB" id="8595764at2"/>
<dbReference type="AlphaFoldDB" id="C6WWK5"/>
<dbReference type="HOGENOM" id="CLU_510616_0_0_4"/>
<reference evidence="4" key="1">
    <citation type="submission" date="2009-07" db="EMBL/GenBank/DDBJ databases">
        <title>Complete sequence of Methylotenera mobilis JLW8.</title>
        <authorList>
            <consortium name="US DOE Joint Genome Institute"/>
            <person name="Lucas S."/>
            <person name="Copeland A."/>
            <person name="Lapidus A."/>
            <person name="Glavina del Rio T."/>
            <person name="Tice H."/>
            <person name="Bruce D."/>
            <person name="Goodwin L."/>
            <person name="Pitluck S."/>
            <person name="LaButti K.M."/>
            <person name="Clum A."/>
            <person name="Larimer F."/>
            <person name="Land M."/>
            <person name="Hauser L."/>
            <person name="Kyrpides N."/>
            <person name="Mikhailova N."/>
            <person name="Kayluzhnaya M."/>
            <person name="Chistoserdova L."/>
        </authorList>
    </citation>
    <scope>NUCLEOTIDE SEQUENCE [LARGE SCALE GENOMIC DNA]</scope>
    <source>
        <strain evidence="4">JLW8 / ATCC BAA-1282 / DSM 17540</strain>
    </source>
</reference>
<keyword evidence="4" id="KW-1185">Reference proteome</keyword>
<dbReference type="InterPro" id="IPR028087">
    <property type="entry name" value="Tad_N"/>
</dbReference>
<gene>
    <name evidence="3" type="ordered locus">Mmol_1398</name>
</gene>
<keyword evidence="1" id="KW-0812">Transmembrane</keyword>
<proteinExistence type="predicted"/>